<dbReference type="PANTHER" id="PTHR48099">
    <property type="entry name" value="C-1-TETRAHYDROFOLATE SYNTHASE, CYTOPLASMIC-RELATED"/>
    <property type="match status" value="1"/>
</dbReference>
<keyword evidence="9 12" id="KW-0368">Histidine biosynthesis</keyword>
<dbReference type="SUPFAM" id="SSF53223">
    <property type="entry name" value="Aminoacid dehydrogenase-like, N-terminal domain"/>
    <property type="match status" value="1"/>
</dbReference>
<proteinExistence type="inferred from homology"/>
<evidence type="ECO:0000256" key="7">
    <source>
        <dbReference type="ARBA" id="ARBA00022857"/>
    </source>
</evidence>
<dbReference type="Pfam" id="PF02882">
    <property type="entry name" value="THF_DHG_CYH_C"/>
    <property type="match status" value="1"/>
</dbReference>
<evidence type="ECO:0000256" key="2">
    <source>
        <dbReference type="ARBA" id="ARBA00011738"/>
    </source>
</evidence>
<keyword evidence="10 12" id="KW-0486">Methionine biosynthesis</keyword>
<keyword evidence="5 12" id="KW-0658">Purine biosynthesis</keyword>
<dbReference type="HAMAP" id="MF_01576">
    <property type="entry name" value="THF_DHG_CYH"/>
    <property type="match status" value="1"/>
</dbReference>
<sequence>MTGAGAQVIDGKAMAADLRGQVAGHVARLQTEHGVTPGLAVVLVGEDPASAVYVRSKGRMTREVGMTGFEHRLPAETEEATLLRLIGQLNVDPNVHGILVQLPLPAHIDEALVIGAIAPDKDVDGFHVTNIGRLATGQAAMVPCTPLGCLMMLRRSLGDLSGREAVVIGRSNIVGKPMAQLLLREGCTVTVAHSRTRDLPQVARRAEILVAAAGRPGLVQAEWIRPGATVIDVGINRVTDAEGQQRLTGDVDFAAASQVAAAITPVPGGVGPMTIACLLANALAACCRAHGLPAPDGLTA</sequence>
<dbReference type="PRINTS" id="PR00085">
    <property type="entry name" value="THFDHDRGNASE"/>
</dbReference>
<dbReference type="InterPro" id="IPR020630">
    <property type="entry name" value="THF_DH/CycHdrlase_cat_dom"/>
</dbReference>
<dbReference type="InterPro" id="IPR020631">
    <property type="entry name" value="THF_DH/CycHdrlase_NAD-bd_dom"/>
</dbReference>
<dbReference type="RefSeq" id="WP_110812459.1">
    <property type="nucleotide sequence ID" value="NZ_QJTE01000001.1"/>
</dbReference>
<dbReference type="GO" id="GO:0006164">
    <property type="term" value="P:purine nucleotide biosynthetic process"/>
    <property type="evidence" value="ECO:0007669"/>
    <property type="project" value="UniProtKB-KW"/>
</dbReference>
<accession>A0A318TAQ3</accession>
<comment type="function">
    <text evidence="12">Catalyzes the oxidation of 5,10-methylenetetrahydrofolate to 5,10-methenyltetrahydrofolate and then the hydrolysis of 5,10-methenyltetrahydrofolate to 10-formyltetrahydrofolate.</text>
</comment>
<feature type="binding site" evidence="12">
    <location>
        <begin position="169"/>
        <end position="171"/>
    </location>
    <ligand>
        <name>NADP(+)</name>
        <dbReference type="ChEBI" id="CHEBI:58349"/>
    </ligand>
</feature>
<dbReference type="GO" id="GO:0004488">
    <property type="term" value="F:methylenetetrahydrofolate dehydrogenase (NADP+) activity"/>
    <property type="evidence" value="ECO:0007669"/>
    <property type="project" value="UniProtKB-UniRule"/>
</dbReference>
<dbReference type="PROSITE" id="PS00767">
    <property type="entry name" value="THF_DHG_CYH_2"/>
    <property type="match status" value="1"/>
</dbReference>
<protein>
    <recommendedName>
        <fullName evidence="12">Bifunctional protein FolD</fullName>
    </recommendedName>
    <domain>
        <recommendedName>
            <fullName evidence="12">Methylenetetrahydrofolate dehydrogenase</fullName>
            <ecNumber evidence="12">1.5.1.5</ecNumber>
        </recommendedName>
    </domain>
    <domain>
        <recommendedName>
            <fullName evidence="12">Methenyltetrahydrofolate cyclohydrolase</fullName>
            <ecNumber evidence="12">3.5.4.9</ecNumber>
        </recommendedName>
    </domain>
</protein>
<name>A0A318TAQ3_9RHOB</name>
<dbReference type="EC" id="3.5.4.9" evidence="12"/>
<dbReference type="InterPro" id="IPR046346">
    <property type="entry name" value="Aminoacid_DH-like_N_sf"/>
</dbReference>
<evidence type="ECO:0000256" key="1">
    <source>
        <dbReference type="ARBA" id="ARBA00004777"/>
    </source>
</evidence>
<keyword evidence="3 12" id="KW-0554">One-carbon metabolism</keyword>
<dbReference type="GO" id="GO:0004477">
    <property type="term" value="F:methenyltetrahydrofolate cyclohydrolase activity"/>
    <property type="evidence" value="ECO:0007669"/>
    <property type="project" value="UniProtKB-UniRule"/>
</dbReference>
<keyword evidence="6 12" id="KW-0378">Hydrolase</keyword>
<dbReference type="FunFam" id="3.40.50.10860:FF:000005">
    <property type="entry name" value="C-1-tetrahydrofolate synthase, cytoplasmic, putative"/>
    <property type="match status" value="1"/>
</dbReference>
<evidence type="ECO:0000256" key="11">
    <source>
        <dbReference type="ARBA" id="ARBA00023268"/>
    </source>
</evidence>
<organism evidence="15 16">
    <name type="scientific">Pseudoroseicyclus aestuarii</name>
    <dbReference type="NCBI Taxonomy" id="1795041"/>
    <lineage>
        <taxon>Bacteria</taxon>
        <taxon>Pseudomonadati</taxon>
        <taxon>Pseudomonadota</taxon>
        <taxon>Alphaproteobacteria</taxon>
        <taxon>Rhodobacterales</taxon>
        <taxon>Paracoccaceae</taxon>
        <taxon>Pseudoroseicyclus</taxon>
    </lineage>
</organism>
<evidence type="ECO:0000256" key="12">
    <source>
        <dbReference type="HAMAP-Rule" id="MF_01576"/>
    </source>
</evidence>
<comment type="caution">
    <text evidence="15">The sequence shown here is derived from an EMBL/GenBank/DDBJ whole genome shotgun (WGS) entry which is preliminary data.</text>
</comment>
<dbReference type="GO" id="GO:0000105">
    <property type="term" value="P:L-histidine biosynthetic process"/>
    <property type="evidence" value="ECO:0007669"/>
    <property type="project" value="UniProtKB-KW"/>
</dbReference>
<dbReference type="NCBIfam" id="NF010783">
    <property type="entry name" value="PRK14186.1"/>
    <property type="match status" value="1"/>
</dbReference>
<comment type="similarity">
    <text evidence="12">Belongs to the tetrahydrofolate dehydrogenase/cyclohydrolase family.</text>
</comment>
<evidence type="ECO:0000313" key="15">
    <source>
        <dbReference type="EMBL" id="PYE85388.1"/>
    </source>
</evidence>
<dbReference type="GO" id="GO:0035999">
    <property type="term" value="P:tetrahydrofolate interconversion"/>
    <property type="evidence" value="ECO:0007669"/>
    <property type="project" value="UniProtKB-UniRule"/>
</dbReference>
<evidence type="ECO:0000256" key="6">
    <source>
        <dbReference type="ARBA" id="ARBA00022801"/>
    </source>
</evidence>
<keyword evidence="11 12" id="KW-0511">Multifunctional enzyme</keyword>
<keyword evidence="4 12" id="KW-0028">Amino-acid biosynthesis</keyword>
<evidence type="ECO:0000256" key="8">
    <source>
        <dbReference type="ARBA" id="ARBA00023002"/>
    </source>
</evidence>
<evidence type="ECO:0000259" key="14">
    <source>
        <dbReference type="Pfam" id="PF02882"/>
    </source>
</evidence>
<comment type="caution">
    <text evidence="12">Lacks conserved residue(s) required for the propagation of feature annotation.</text>
</comment>
<dbReference type="NCBIfam" id="NF010785">
    <property type="entry name" value="PRK14188.1"/>
    <property type="match status" value="1"/>
</dbReference>
<dbReference type="InterPro" id="IPR020867">
    <property type="entry name" value="THF_DH/CycHdrlase_CS"/>
</dbReference>
<dbReference type="GO" id="GO:0005829">
    <property type="term" value="C:cytosol"/>
    <property type="evidence" value="ECO:0007669"/>
    <property type="project" value="TreeGrafter"/>
</dbReference>
<dbReference type="AlphaFoldDB" id="A0A318TAQ3"/>
<dbReference type="NCBIfam" id="NF008058">
    <property type="entry name" value="PRK10792.1"/>
    <property type="match status" value="1"/>
</dbReference>
<dbReference type="Proteomes" id="UP000248311">
    <property type="component" value="Unassembled WGS sequence"/>
</dbReference>
<comment type="subunit">
    <text evidence="2 12">Homodimer.</text>
</comment>
<comment type="catalytic activity">
    <reaction evidence="12">
        <text>(6R)-5,10-methenyltetrahydrofolate + H2O = (6R)-10-formyltetrahydrofolate + H(+)</text>
        <dbReference type="Rhea" id="RHEA:23700"/>
        <dbReference type="ChEBI" id="CHEBI:15377"/>
        <dbReference type="ChEBI" id="CHEBI:15378"/>
        <dbReference type="ChEBI" id="CHEBI:57455"/>
        <dbReference type="ChEBI" id="CHEBI:195366"/>
        <dbReference type="EC" id="3.5.4.9"/>
    </reaction>
</comment>
<dbReference type="PANTHER" id="PTHR48099:SF5">
    <property type="entry name" value="C-1-TETRAHYDROFOLATE SYNTHASE, CYTOPLASMIC"/>
    <property type="match status" value="1"/>
</dbReference>
<dbReference type="EMBL" id="QJTE01000001">
    <property type="protein sequence ID" value="PYE85388.1"/>
    <property type="molecule type" value="Genomic_DNA"/>
</dbReference>
<dbReference type="InterPro" id="IPR000672">
    <property type="entry name" value="THF_DH/CycHdrlase"/>
</dbReference>
<evidence type="ECO:0000313" key="16">
    <source>
        <dbReference type="Proteomes" id="UP000248311"/>
    </source>
</evidence>
<dbReference type="FunFam" id="3.40.50.720:FF:000006">
    <property type="entry name" value="Bifunctional protein FolD"/>
    <property type="match status" value="1"/>
</dbReference>
<keyword evidence="7 12" id="KW-0521">NADP</keyword>
<reference evidence="15 16" key="1">
    <citation type="submission" date="2018-06" db="EMBL/GenBank/DDBJ databases">
        <title>Genomic Encyclopedia of Type Strains, Phase III (KMG-III): the genomes of soil and plant-associated and newly described type strains.</title>
        <authorList>
            <person name="Whitman W."/>
        </authorList>
    </citation>
    <scope>NUCLEOTIDE SEQUENCE [LARGE SCALE GENOMIC DNA]</scope>
    <source>
        <strain evidence="15 16">CECT 9025</strain>
    </source>
</reference>
<gene>
    <name evidence="12" type="primary">folD</name>
    <name evidence="15" type="ORF">DFP88_10153</name>
</gene>
<feature type="binding site" evidence="12">
    <location>
        <position position="235"/>
    </location>
    <ligand>
        <name>NADP(+)</name>
        <dbReference type="ChEBI" id="CHEBI:58349"/>
    </ligand>
</feature>
<dbReference type="EC" id="1.5.1.5" evidence="12"/>
<dbReference type="Gene3D" id="3.40.50.720">
    <property type="entry name" value="NAD(P)-binding Rossmann-like Domain"/>
    <property type="match status" value="1"/>
</dbReference>
<dbReference type="InterPro" id="IPR036291">
    <property type="entry name" value="NAD(P)-bd_dom_sf"/>
</dbReference>
<evidence type="ECO:0000256" key="4">
    <source>
        <dbReference type="ARBA" id="ARBA00022605"/>
    </source>
</evidence>
<keyword evidence="16" id="KW-1185">Reference proteome</keyword>
<comment type="pathway">
    <text evidence="1 12">One-carbon metabolism; tetrahydrofolate interconversion.</text>
</comment>
<dbReference type="UniPathway" id="UPA00193"/>
<evidence type="ECO:0000256" key="5">
    <source>
        <dbReference type="ARBA" id="ARBA00022755"/>
    </source>
</evidence>
<feature type="domain" description="Tetrahydrofolate dehydrogenase/cyclohydrolase NAD(P)-binding" evidence="14">
    <location>
        <begin position="143"/>
        <end position="288"/>
    </location>
</feature>
<dbReference type="OrthoDB" id="9803580at2"/>
<dbReference type="Gene3D" id="3.40.50.10860">
    <property type="entry name" value="Leucine Dehydrogenase, chain A, domain 1"/>
    <property type="match status" value="1"/>
</dbReference>
<comment type="catalytic activity">
    <reaction evidence="12">
        <text>(6R)-5,10-methylene-5,6,7,8-tetrahydrofolate + NADP(+) = (6R)-5,10-methenyltetrahydrofolate + NADPH</text>
        <dbReference type="Rhea" id="RHEA:22812"/>
        <dbReference type="ChEBI" id="CHEBI:15636"/>
        <dbReference type="ChEBI" id="CHEBI:57455"/>
        <dbReference type="ChEBI" id="CHEBI:57783"/>
        <dbReference type="ChEBI" id="CHEBI:58349"/>
        <dbReference type="EC" id="1.5.1.5"/>
    </reaction>
</comment>
<dbReference type="SUPFAM" id="SSF51735">
    <property type="entry name" value="NAD(P)-binding Rossmann-fold domains"/>
    <property type="match status" value="1"/>
</dbReference>
<dbReference type="CDD" id="cd01080">
    <property type="entry name" value="NAD_bind_m-THF_DH_Cyclohyd"/>
    <property type="match status" value="1"/>
</dbReference>
<dbReference type="GO" id="GO:0009086">
    <property type="term" value="P:methionine biosynthetic process"/>
    <property type="evidence" value="ECO:0007669"/>
    <property type="project" value="UniProtKB-KW"/>
</dbReference>
<evidence type="ECO:0000256" key="10">
    <source>
        <dbReference type="ARBA" id="ARBA00023167"/>
    </source>
</evidence>
<evidence type="ECO:0000256" key="3">
    <source>
        <dbReference type="ARBA" id="ARBA00022563"/>
    </source>
</evidence>
<dbReference type="Pfam" id="PF00763">
    <property type="entry name" value="THF_DHG_CYH"/>
    <property type="match status" value="1"/>
</dbReference>
<feature type="domain" description="Tetrahydrofolate dehydrogenase/cyclohydrolase catalytic" evidence="13">
    <location>
        <begin position="9"/>
        <end position="124"/>
    </location>
</feature>
<evidence type="ECO:0000256" key="9">
    <source>
        <dbReference type="ARBA" id="ARBA00023102"/>
    </source>
</evidence>
<keyword evidence="8 12" id="KW-0560">Oxidoreductase</keyword>
<evidence type="ECO:0000259" key="13">
    <source>
        <dbReference type="Pfam" id="PF00763"/>
    </source>
</evidence>